<dbReference type="Proteomes" id="UP000532440">
    <property type="component" value="Unassembled WGS sequence"/>
</dbReference>
<sequence length="207" mass="22784">MPVVAVVNPKGGVGKTTLATNLAGAFAAQGHRTMLGDLDRQQSSRDWLSLRPEGLAPIEGWDEAGEGGLRRPPAGVTHVVLDTPAQIEASRLAEVLKLADRVLLPMQPSMLDVLAMQRFLRELERALRGRARLHGRVGVVGMRVDARTRAAEELERFLAGLGLPVVATLRDTQNYVQLTAHGLTLFDLPPQRVERDLQSWEPLLRWL</sequence>
<dbReference type="PIRSF" id="PIRSF009320">
    <property type="entry name" value="Nuc_binding_HP_1000"/>
    <property type="match status" value="1"/>
</dbReference>
<gene>
    <name evidence="2" type="ORF">HNQ70_000951</name>
</gene>
<dbReference type="RefSeq" id="WP_183964772.1">
    <property type="nucleotide sequence ID" value="NZ_BAABEW010000010.1"/>
</dbReference>
<proteinExistence type="predicted"/>
<keyword evidence="3" id="KW-1185">Reference proteome</keyword>
<evidence type="ECO:0000313" key="3">
    <source>
        <dbReference type="Proteomes" id="UP000532440"/>
    </source>
</evidence>
<reference evidence="2 3" key="1">
    <citation type="submission" date="2020-08" db="EMBL/GenBank/DDBJ databases">
        <title>Genomic Encyclopedia of Type Strains, Phase IV (KMG-IV): sequencing the most valuable type-strain genomes for metagenomic binning, comparative biology and taxonomic classification.</title>
        <authorList>
            <person name="Goeker M."/>
        </authorList>
    </citation>
    <scope>NUCLEOTIDE SEQUENCE [LARGE SCALE GENOMIC DNA]</scope>
    <source>
        <strain evidence="2 3">DSM 29781</strain>
    </source>
</reference>
<dbReference type="Gene3D" id="3.40.50.300">
    <property type="entry name" value="P-loop containing nucleotide triphosphate hydrolases"/>
    <property type="match status" value="1"/>
</dbReference>
<evidence type="ECO:0000259" key="1">
    <source>
        <dbReference type="Pfam" id="PF01656"/>
    </source>
</evidence>
<dbReference type="AlphaFoldDB" id="A0A7W8HF38"/>
<name>A0A7W8HF38_9BURK</name>
<dbReference type="InterPro" id="IPR050678">
    <property type="entry name" value="DNA_Partitioning_ATPase"/>
</dbReference>
<dbReference type="Pfam" id="PF01656">
    <property type="entry name" value="CbiA"/>
    <property type="match status" value="1"/>
</dbReference>
<dbReference type="PANTHER" id="PTHR13696:SF96">
    <property type="entry name" value="COBQ_COBB_MIND_PARA NUCLEOTIDE BINDING DOMAIN-CONTAINING PROTEIN"/>
    <property type="match status" value="1"/>
</dbReference>
<comment type="caution">
    <text evidence="2">The sequence shown here is derived from an EMBL/GenBank/DDBJ whole genome shotgun (WGS) entry which is preliminary data.</text>
</comment>
<dbReference type="InterPro" id="IPR002586">
    <property type="entry name" value="CobQ/CobB/MinD/ParA_Nub-bd_dom"/>
</dbReference>
<protein>
    <submittedName>
        <fullName evidence="2">Chromosome partitioning protein</fullName>
    </submittedName>
</protein>
<organism evidence="2 3">
    <name type="scientific">Quisquiliibacterium transsilvanicum</name>
    <dbReference type="NCBI Taxonomy" id="1549638"/>
    <lineage>
        <taxon>Bacteria</taxon>
        <taxon>Pseudomonadati</taxon>
        <taxon>Pseudomonadota</taxon>
        <taxon>Betaproteobacteria</taxon>
        <taxon>Burkholderiales</taxon>
        <taxon>Burkholderiaceae</taxon>
        <taxon>Quisquiliibacterium</taxon>
    </lineage>
</organism>
<dbReference type="CDD" id="cd02042">
    <property type="entry name" value="ParAB_family"/>
    <property type="match status" value="1"/>
</dbReference>
<dbReference type="EMBL" id="JACHGB010000002">
    <property type="protein sequence ID" value="MBB5270947.1"/>
    <property type="molecule type" value="Genomic_DNA"/>
</dbReference>
<dbReference type="PANTHER" id="PTHR13696">
    <property type="entry name" value="P-LOOP CONTAINING NUCLEOSIDE TRIPHOSPHATE HYDROLASE"/>
    <property type="match status" value="1"/>
</dbReference>
<feature type="domain" description="CobQ/CobB/MinD/ParA nucleotide binding" evidence="1">
    <location>
        <begin position="4"/>
        <end position="184"/>
    </location>
</feature>
<evidence type="ECO:0000313" key="2">
    <source>
        <dbReference type="EMBL" id="MBB5270947.1"/>
    </source>
</evidence>
<dbReference type="SUPFAM" id="SSF52540">
    <property type="entry name" value="P-loop containing nucleoside triphosphate hydrolases"/>
    <property type="match status" value="1"/>
</dbReference>
<dbReference type="InterPro" id="IPR027417">
    <property type="entry name" value="P-loop_NTPase"/>
</dbReference>
<accession>A0A7W8HF38</accession>